<feature type="transmembrane region" description="Helical" evidence="8">
    <location>
        <begin position="432"/>
        <end position="454"/>
    </location>
</feature>
<comment type="subcellular location">
    <subcellularLocation>
        <location evidence="1">Cell membrane</location>
        <topology evidence="1">Multi-pass membrane protein</topology>
    </subcellularLocation>
</comment>
<reference evidence="10 11" key="1">
    <citation type="submission" date="2016-07" db="EMBL/GenBank/DDBJ databases">
        <title>Draft genome of the white-rot fungus Obba rivulosa 3A-2.</title>
        <authorList>
            <consortium name="DOE Joint Genome Institute"/>
            <person name="Miettinen O."/>
            <person name="Riley R."/>
            <person name="Acob R."/>
            <person name="Barry K."/>
            <person name="Cullen D."/>
            <person name="De Vries R."/>
            <person name="Hainaut M."/>
            <person name="Hatakka A."/>
            <person name="Henrissat B."/>
            <person name="Hilden K."/>
            <person name="Kuo R."/>
            <person name="Labutti K."/>
            <person name="Lipzen A."/>
            <person name="Makela M.R."/>
            <person name="Sandor L."/>
            <person name="Spatafora J.W."/>
            <person name="Grigoriev I.V."/>
            <person name="Hibbett D.S."/>
        </authorList>
    </citation>
    <scope>NUCLEOTIDE SEQUENCE [LARGE SCALE GENOMIC DNA]</scope>
    <source>
        <strain evidence="10 11">3A-2</strain>
    </source>
</reference>
<dbReference type="InterPro" id="IPR011701">
    <property type="entry name" value="MFS"/>
</dbReference>
<feature type="domain" description="Major facilitator superfamily (MFS) profile" evidence="9">
    <location>
        <begin position="37"/>
        <end position="461"/>
    </location>
</feature>
<evidence type="ECO:0000256" key="2">
    <source>
        <dbReference type="ARBA" id="ARBA00022448"/>
    </source>
</evidence>
<feature type="transmembrane region" description="Helical" evidence="8">
    <location>
        <begin position="341"/>
        <end position="360"/>
    </location>
</feature>
<dbReference type="AlphaFoldDB" id="A0A8E2AJ16"/>
<evidence type="ECO:0000313" key="10">
    <source>
        <dbReference type="EMBL" id="OCH84304.1"/>
    </source>
</evidence>
<feature type="transmembrane region" description="Helical" evidence="8">
    <location>
        <begin position="249"/>
        <end position="279"/>
    </location>
</feature>
<dbReference type="GO" id="GO:0022857">
    <property type="term" value="F:transmembrane transporter activity"/>
    <property type="evidence" value="ECO:0007669"/>
    <property type="project" value="InterPro"/>
</dbReference>
<evidence type="ECO:0000256" key="3">
    <source>
        <dbReference type="ARBA" id="ARBA00022475"/>
    </source>
</evidence>
<feature type="transmembrane region" description="Helical" evidence="8">
    <location>
        <begin position="366"/>
        <end position="387"/>
    </location>
</feature>
<evidence type="ECO:0000313" key="11">
    <source>
        <dbReference type="Proteomes" id="UP000250043"/>
    </source>
</evidence>
<evidence type="ECO:0000256" key="5">
    <source>
        <dbReference type="ARBA" id="ARBA00022989"/>
    </source>
</evidence>
<keyword evidence="11" id="KW-1185">Reference proteome</keyword>
<feature type="transmembrane region" description="Helical" evidence="8">
    <location>
        <begin position="129"/>
        <end position="151"/>
    </location>
</feature>
<evidence type="ECO:0000256" key="7">
    <source>
        <dbReference type="ARBA" id="ARBA00038459"/>
    </source>
</evidence>
<evidence type="ECO:0000259" key="9">
    <source>
        <dbReference type="PROSITE" id="PS50850"/>
    </source>
</evidence>
<sequence>MAGDVEKNVPTESAAVLAKLPSEFSPRNWSKRRKWINVGLIAFQATLSPVSSTLLAVGQFQVDADLDVTSSYISAMPVAMYVLGLGLGPLYLAPLSEMYGRRLAYIVNCAAFTLFNVGCALVHTDSGLVVLRLFAGLAGSAGPALGGGTIGDMFKPEERGGAQAVYAFGPTFGPAIGGLIGGYIADRAGWRWSMWATAIAGGTTTLASMLFLRETYAPYILARLRGQRSAEASAGGFVHAFTRPLRMLLFAPIASVMSFYMALVYGLMYLQLVTIPLLFDPTPVYGLFTYGWHDGNEGLAYLSAAVGCLLSLVTSILTLNRSYRALCRKYGEKKPEYRMPFMQLGMLIIPAGLFMYGWTAQAQTHFILPLIGAAIFAFGALITYTCIQTYLVDAFGKYAASALAASVLLRSIGGTLFSVFGANLYQSLGYGWGSSLLAFICVVALPLPTVLWFYGANLRARTFIF</sequence>
<dbReference type="OrthoDB" id="6770063at2759"/>
<dbReference type="Gene3D" id="1.20.1250.20">
    <property type="entry name" value="MFS general substrate transporter like domains"/>
    <property type="match status" value="1"/>
</dbReference>
<proteinExistence type="inferred from homology"/>
<keyword evidence="3" id="KW-1003">Cell membrane</keyword>
<feature type="transmembrane region" description="Helical" evidence="8">
    <location>
        <begin position="399"/>
        <end position="420"/>
    </location>
</feature>
<feature type="transmembrane region" description="Helical" evidence="8">
    <location>
        <begin position="190"/>
        <end position="212"/>
    </location>
</feature>
<dbReference type="PROSITE" id="PS50850">
    <property type="entry name" value="MFS"/>
    <property type="match status" value="1"/>
</dbReference>
<dbReference type="InterPro" id="IPR020846">
    <property type="entry name" value="MFS_dom"/>
</dbReference>
<keyword evidence="2" id="KW-0813">Transport</keyword>
<evidence type="ECO:0000256" key="8">
    <source>
        <dbReference type="SAM" id="Phobius"/>
    </source>
</evidence>
<name>A0A8E2AJ16_9APHY</name>
<accession>A0A8E2AJ16</accession>
<dbReference type="PANTHER" id="PTHR23502:SF186">
    <property type="entry name" value="MAJOR FACILITATOR SUPERFAMILY (MFS) PROFILE DOMAIN-CONTAINING PROTEIN"/>
    <property type="match status" value="1"/>
</dbReference>
<feature type="transmembrane region" description="Helical" evidence="8">
    <location>
        <begin position="163"/>
        <end position="184"/>
    </location>
</feature>
<dbReference type="Pfam" id="PF07690">
    <property type="entry name" value="MFS_1"/>
    <property type="match status" value="1"/>
</dbReference>
<evidence type="ECO:0000256" key="4">
    <source>
        <dbReference type="ARBA" id="ARBA00022692"/>
    </source>
</evidence>
<evidence type="ECO:0000256" key="1">
    <source>
        <dbReference type="ARBA" id="ARBA00004651"/>
    </source>
</evidence>
<feature type="transmembrane region" description="Helical" evidence="8">
    <location>
        <begin position="299"/>
        <end position="320"/>
    </location>
</feature>
<dbReference type="GO" id="GO:0005886">
    <property type="term" value="C:plasma membrane"/>
    <property type="evidence" value="ECO:0007669"/>
    <property type="project" value="UniProtKB-SubCell"/>
</dbReference>
<feature type="transmembrane region" description="Helical" evidence="8">
    <location>
        <begin position="72"/>
        <end position="93"/>
    </location>
</feature>
<keyword evidence="5 8" id="KW-1133">Transmembrane helix</keyword>
<keyword evidence="4 8" id="KW-0812">Transmembrane</keyword>
<keyword evidence="6 8" id="KW-0472">Membrane</keyword>
<evidence type="ECO:0000256" key="6">
    <source>
        <dbReference type="ARBA" id="ARBA00023136"/>
    </source>
</evidence>
<dbReference type="Proteomes" id="UP000250043">
    <property type="component" value="Unassembled WGS sequence"/>
</dbReference>
<feature type="transmembrane region" description="Helical" evidence="8">
    <location>
        <begin position="105"/>
        <end position="123"/>
    </location>
</feature>
<protein>
    <submittedName>
        <fullName evidence="10">MFS general substrate transporter</fullName>
    </submittedName>
</protein>
<dbReference type="InterPro" id="IPR036259">
    <property type="entry name" value="MFS_trans_sf"/>
</dbReference>
<dbReference type="PANTHER" id="PTHR23502">
    <property type="entry name" value="MAJOR FACILITATOR SUPERFAMILY"/>
    <property type="match status" value="1"/>
</dbReference>
<organism evidence="10 11">
    <name type="scientific">Obba rivulosa</name>
    <dbReference type="NCBI Taxonomy" id="1052685"/>
    <lineage>
        <taxon>Eukaryota</taxon>
        <taxon>Fungi</taxon>
        <taxon>Dikarya</taxon>
        <taxon>Basidiomycota</taxon>
        <taxon>Agaricomycotina</taxon>
        <taxon>Agaricomycetes</taxon>
        <taxon>Polyporales</taxon>
        <taxon>Gelatoporiaceae</taxon>
        <taxon>Obba</taxon>
    </lineage>
</organism>
<gene>
    <name evidence="10" type="ORF">OBBRIDRAFT_741803</name>
</gene>
<comment type="similarity">
    <text evidence="7">Belongs to the major facilitator superfamily. DHA1 family. Polyamines/proton antiporter (TC 2.A.1.2.16) subfamily.</text>
</comment>
<feature type="transmembrane region" description="Helical" evidence="8">
    <location>
        <begin position="35"/>
        <end position="60"/>
    </location>
</feature>
<dbReference type="SUPFAM" id="SSF103473">
    <property type="entry name" value="MFS general substrate transporter"/>
    <property type="match status" value="1"/>
</dbReference>
<dbReference type="EMBL" id="KV722692">
    <property type="protein sequence ID" value="OCH84304.1"/>
    <property type="molecule type" value="Genomic_DNA"/>
</dbReference>